<comment type="caution">
    <text evidence="2">The sequence shown here is derived from an EMBL/GenBank/DDBJ whole genome shotgun (WGS) entry which is preliminary data.</text>
</comment>
<feature type="compositionally biased region" description="Polar residues" evidence="1">
    <location>
        <begin position="84"/>
        <end position="95"/>
    </location>
</feature>
<feature type="region of interest" description="Disordered" evidence="1">
    <location>
        <begin position="84"/>
        <end position="108"/>
    </location>
</feature>
<evidence type="ECO:0000256" key="1">
    <source>
        <dbReference type="SAM" id="MobiDB-lite"/>
    </source>
</evidence>
<feature type="compositionally biased region" description="Basic and acidic residues" evidence="1">
    <location>
        <begin position="97"/>
        <end position="108"/>
    </location>
</feature>
<evidence type="ECO:0000313" key="3">
    <source>
        <dbReference type="Proteomes" id="UP001589890"/>
    </source>
</evidence>
<proteinExistence type="predicted"/>
<accession>A0ABV6QSH3</accession>
<name>A0ABV6QSH3_9ACTN</name>
<protein>
    <submittedName>
        <fullName evidence="2">Uncharacterized protein</fullName>
    </submittedName>
</protein>
<dbReference type="EMBL" id="JBHLTC010000034">
    <property type="protein sequence ID" value="MFC0627475.1"/>
    <property type="molecule type" value="Genomic_DNA"/>
</dbReference>
<gene>
    <name evidence="2" type="ORF">ACFFGN_25600</name>
</gene>
<dbReference type="Proteomes" id="UP001589890">
    <property type="component" value="Unassembled WGS sequence"/>
</dbReference>
<reference evidence="2 3" key="1">
    <citation type="submission" date="2024-09" db="EMBL/GenBank/DDBJ databases">
        <authorList>
            <person name="Sun Q."/>
            <person name="Mori K."/>
        </authorList>
    </citation>
    <scope>NUCLEOTIDE SEQUENCE [LARGE SCALE GENOMIC DNA]</scope>
    <source>
        <strain evidence="2 3">CGMCC 1.15906</strain>
    </source>
</reference>
<keyword evidence="3" id="KW-1185">Reference proteome</keyword>
<sequence>MIAQRTEYLVETAREQQAPWLQDLEQVADGTARQELIRDIAAFRERYAIDSTAPLGPAPSGHDTLQLRTWESLRQQITVLTSTAPLNHSTSSTASEIVHDHAPLKQHP</sequence>
<dbReference type="RefSeq" id="WP_380052310.1">
    <property type="nucleotide sequence ID" value="NZ_JBHLTC010000034.1"/>
</dbReference>
<organism evidence="2 3">
    <name type="scientific">Kribbella deserti</name>
    <dbReference type="NCBI Taxonomy" id="1926257"/>
    <lineage>
        <taxon>Bacteria</taxon>
        <taxon>Bacillati</taxon>
        <taxon>Actinomycetota</taxon>
        <taxon>Actinomycetes</taxon>
        <taxon>Propionibacteriales</taxon>
        <taxon>Kribbellaceae</taxon>
        <taxon>Kribbella</taxon>
    </lineage>
</organism>
<evidence type="ECO:0000313" key="2">
    <source>
        <dbReference type="EMBL" id="MFC0627475.1"/>
    </source>
</evidence>